<evidence type="ECO:0000313" key="17">
    <source>
        <dbReference type="Proteomes" id="UP000040578"/>
    </source>
</evidence>
<dbReference type="InterPro" id="IPR052168">
    <property type="entry name" value="Cytochrome_b561_oxidase"/>
</dbReference>
<dbReference type="RefSeq" id="WP_289817859.1">
    <property type="nucleotide sequence ID" value="NZ_JAUEHU010000006.1"/>
</dbReference>
<reference evidence="15 17" key="1">
    <citation type="submission" date="2015-03" db="EMBL/GenBank/DDBJ databases">
        <authorList>
            <consortium name="Pathogen Informatics"/>
            <person name="Murphy D."/>
        </authorList>
    </citation>
    <scope>NUCLEOTIDE SEQUENCE [LARGE SCALE GENOMIC DNA]</scope>
    <source>
        <strain evidence="17">type strain: CIP110231</strain>
        <strain evidence="15">Type strain: CIP110231</strain>
    </source>
</reference>
<dbReference type="EMBL" id="CPYD01000006">
    <property type="protein sequence ID" value="CNE60359.1"/>
    <property type="molecule type" value="Genomic_DNA"/>
</dbReference>
<evidence type="ECO:0000256" key="2">
    <source>
        <dbReference type="ARBA" id="ARBA00004651"/>
    </source>
</evidence>
<feature type="transmembrane region" description="Helical" evidence="13">
    <location>
        <begin position="152"/>
        <end position="174"/>
    </location>
</feature>
<feature type="transmembrane region" description="Helical" evidence="13">
    <location>
        <begin position="54"/>
        <end position="74"/>
    </location>
</feature>
<dbReference type="AlphaFoldDB" id="A0AAW7K8C2"/>
<feature type="transmembrane region" description="Helical" evidence="13">
    <location>
        <begin position="95"/>
        <end position="118"/>
    </location>
</feature>
<evidence type="ECO:0000256" key="6">
    <source>
        <dbReference type="ARBA" id="ARBA00022692"/>
    </source>
</evidence>
<dbReference type="InterPro" id="IPR011577">
    <property type="entry name" value="Cyt_b561_bac/Ni-Hgenase"/>
</dbReference>
<dbReference type="EMBL" id="JAUEHU010000006">
    <property type="protein sequence ID" value="MDN0087421.1"/>
    <property type="molecule type" value="Genomic_DNA"/>
</dbReference>
<evidence type="ECO:0000256" key="10">
    <source>
        <dbReference type="ARBA" id="ARBA00023004"/>
    </source>
</evidence>
<evidence type="ECO:0000256" key="4">
    <source>
        <dbReference type="ARBA" id="ARBA00022475"/>
    </source>
</evidence>
<keyword evidence="17" id="KW-1185">Reference proteome</keyword>
<keyword evidence="11 13" id="KW-0472">Membrane</keyword>
<keyword evidence="10" id="KW-0408">Iron</keyword>
<dbReference type="GO" id="GO:0046872">
    <property type="term" value="F:metal ion binding"/>
    <property type="evidence" value="ECO:0007669"/>
    <property type="project" value="UniProtKB-KW"/>
</dbReference>
<keyword evidence="4" id="KW-1003">Cell membrane</keyword>
<dbReference type="Proteomes" id="UP000040578">
    <property type="component" value="Unassembled WGS sequence"/>
</dbReference>
<keyword evidence="5" id="KW-0349">Heme</keyword>
<name>A0AAW7K8C2_9GAMM</name>
<evidence type="ECO:0000313" key="15">
    <source>
        <dbReference type="EMBL" id="CNE60359.1"/>
    </source>
</evidence>
<evidence type="ECO:0000256" key="13">
    <source>
        <dbReference type="SAM" id="Phobius"/>
    </source>
</evidence>
<keyword evidence="9 13" id="KW-1133">Transmembrane helix</keyword>
<keyword evidence="6 13" id="KW-0812">Transmembrane</keyword>
<feature type="transmembrane region" description="Helical" evidence="13">
    <location>
        <begin position="21"/>
        <end position="42"/>
    </location>
</feature>
<evidence type="ECO:0000313" key="18">
    <source>
        <dbReference type="Proteomes" id="UP001167864"/>
    </source>
</evidence>
<evidence type="ECO:0000256" key="1">
    <source>
        <dbReference type="ARBA" id="ARBA00001970"/>
    </source>
</evidence>
<evidence type="ECO:0000256" key="7">
    <source>
        <dbReference type="ARBA" id="ARBA00022723"/>
    </source>
</evidence>
<keyword evidence="7" id="KW-0479">Metal-binding</keyword>
<keyword evidence="8" id="KW-0249">Electron transport</keyword>
<dbReference type="PANTHER" id="PTHR30529">
    <property type="entry name" value="CYTOCHROME B561"/>
    <property type="match status" value="1"/>
</dbReference>
<accession>A0AAW7K8C2</accession>
<protein>
    <submittedName>
        <fullName evidence="15 16">Cytochrome b</fullName>
    </submittedName>
</protein>
<dbReference type="Pfam" id="PF01292">
    <property type="entry name" value="Ni_hydr_CYTB"/>
    <property type="match status" value="1"/>
</dbReference>
<sequence length="183" mass="21078">MKNRINWLDTPSRFGLISRTLHWLMALLFLWQFFSVIVWHTFGRTAFTLWMDKQGSHTTVGFLLFILVIVRALWRGFNIRRSPRSTPNKVNKIAIIGHMTLYLLMFIIPLLALLRAYAGGKGMVVMGIPVLPTTGIEINRITAWVDNMHGPLAWLLLFCIGGHILMAIIHRFILRDANLRPMI</sequence>
<comment type="similarity">
    <text evidence="12">Belongs to the cytochrome b561 family.</text>
</comment>
<dbReference type="GO" id="GO:0009055">
    <property type="term" value="F:electron transfer activity"/>
    <property type="evidence" value="ECO:0007669"/>
    <property type="project" value="InterPro"/>
</dbReference>
<evidence type="ECO:0000256" key="11">
    <source>
        <dbReference type="ARBA" id="ARBA00023136"/>
    </source>
</evidence>
<evidence type="ECO:0000256" key="8">
    <source>
        <dbReference type="ARBA" id="ARBA00022982"/>
    </source>
</evidence>
<comment type="subcellular location">
    <subcellularLocation>
        <location evidence="2">Cell membrane</location>
        <topology evidence="2">Multi-pass membrane protein</topology>
    </subcellularLocation>
</comment>
<feature type="domain" description="Cytochrome b561 bacterial/Ni-hydrogenase" evidence="14">
    <location>
        <begin position="13"/>
        <end position="183"/>
    </location>
</feature>
<comment type="caution">
    <text evidence="16">The sequence shown here is derived from an EMBL/GenBank/DDBJ whole genome shotgun (WGS) entry which is preliminary data.</text>
</comment>
<dbReference type="SUPFAM" id="SSF81342">
    <property type="entry name" value="Transmembrane di-heme cytochromes"/>
    <property type="match status" value="1"/>
</dbReference>
<dbReference type="GO" id="GO:0005886">
    <property type="term" value="C:plasma membrane"/>
    <property type="evidence" value="ECO:0007669"/>
    <property type="project" value="UniProtKB-SubCell"/>
</dbReference>
<evidence type="ECO:0000259" key="14">
    <source>
        <dbReference type="Pfam" id="PF01292"/>
    </source>
</evidence>
<dbReference type="InterPro" id="IPR016174">
    <property type="entry name" value="Di-haem_cyt_TM"/>
</dbReference>
<evidence type="ECO:0000256" key="12">
    <source>
        <dbReference type="ARBA" id="ARBA00037975"/>
    </source>
</evidence>
<organism evidence="16 18">
    <name type="scientific">Yersinia nurmii</name>
    <dbReference type="NCBI Taxonomy" id="685706"/>
    <lineage>
        <taxon>Bacteria</taxon>
        <taxon>Pseudomonadati</taxon>
        <taxon>Pseudomonadota</taxon>
        <taxon>Gammaproteobacteria</taxon>
        <taxon>Enterobacterales</taxon>
        <taxon>Yersiniaceae</taxon>
        <taxon>Yersinia</taxon>
    </lineage>
</organism>
<proteinExistence type="inferred from homology"/>
<evidence type="ECO:0000256" key="5">
    <source>
        <dbReference type="ARBA" id="ARBA00022617"/>
    </source>
</evidence>
<dbReference type="GO" id="GO:0022904">
    <property type="term" value="P:respiratory electron transport chain"/>
    <property type="evidence" value="ECO:0007669"/>
    <property type="project" value="InterPro"/>
</dbReference>
<evidence type="ECO:0000256" key="3">
    <source>
        <dbReference type="ARBA" id="ARBA00022448"/>
    </source>
</evidence>
<evidence type="ECO:0000256" key="9">
    <source>
        <dbReference type="ARBA" id="ARBA00022989"/>
    </source>
</evidence>
<dbReference type="Proteomes" id="UP001167864">
    <property type="component" value="Unassembled WGS sequence"/>
</dbReference>
<reference evidence="16" key="2">
    <citation type="submission" date="2023-06" db="EMBL/GenBank/DDBJ databases">
        <authorList>
            <person name="Polev D.E."/>
            <person name="Saitova A.T."/>
            <person name="Bogumilchik E.A."/>
            <person name="Kokorina G.I."/>
            <person name="Voskresenskaia E.A."/>
        </authorList>
    </citation>
    <scope>NUCLEOTIDE SEQUENCE</scope>
    <source>
        <strain evidence="16">2145 StPb PI</strain>
    </source>
</reference>
<comment type="cofactor">
    <cofactor evidence="1">
        <name>heme b</name>
        <dbReference type="ChEBI" id="CHEBI:60344"/>
    </cofactor>
</comment>
<dbReference type="GO" id="GO:0020037">
    <property type="term" value="F:heme binding"/>
    <property type="evidence" value="ECO:0007669"/>
    <property type="project" value="TreeGrafter"/>
</dbReference>
<gene>
    <name evidence="15" type="primary">yceJ</name>
    <name evidence="15" type="ORF">ERS137967_02027</name>
    <name evidence="16" type="ORF">QVN42_08440</name>
</gene>
<evidence type="ECO:0000313" key="16">
    <source>
        <dbReference type="EMBL" id="MDN0087421.1"/>
    </source>
</evidence>
<keyword evidence="3" id="KW-0813">Transport</keyword>
<dbReference type="PANTHER" id="PTHR30529:SF1">
    <property type="entry name" value="CYTOCHROME B561 HOMOLOG 2"/>
    <property type="match status" value="1"/>
</dbReference>